<evidence type="ECO:0000313" key="2">
    <source>
        <dbReference type="Proteomes" id="UP000028486"/>
    </source>
</evidence>
<reference evidence="1 2" key="1">
    <citation type="journal article" date="2014" name="Genome Announc.">
        <title>Complete Genome Sequence of Campylobacter iguaniorum Strain 1485ET, Isolated from a Bearded Dragon (Pogona vitticeps).</title>
        <authorList>
            <person name="Gilbert M.J."/>
            <person name="Miller W.G."/>
            <person name="Yee E."/>
            <person name="Kik M."/>
            <person name="Wagenaar J.A."/>
            <person name="Duim B."/>
        </authorList>
    </citation>
    <scope>NUCLEOTIDE SEQUENCE [LARGE SCALE GENOMIC DNA]</scope>
    <source>
        <strain evidence="1 2">1485E</strain>
        <plasmid evidence="1">pCIG1485E</plasmid>
    </source>
</reference>
<dbReference type="Proteomes" id="UP000028486">
    <property type="component" value="Plasmid pCIG1485E"/>
</dbReference>
<geneLocation type="plasmid" evidence="1 2">
    <name>pCIG1485E</name>
</geneLocation>
<name>A0A076FBE3_9BACT</name>
<dbReference type="KEGG" id="caj:CIG1485E_a0035"/>
<dbReference type="EMBL" id="CP009044">
    <property type="protein sequence ID" value="AII15560.1"/>
    <property type="molecule type" value="Genomic_DNA"/>
</dbReference>
<dbReference type="RefSeq" id="WP_041572688.1">
    <property type="nucleotide sequence ID" value="NZ_CP009044.1"/>
</dbReference>
<dbReference type="OrthoDB" id="5368707at2"/>
<proteinExistence type="predicted"/>
<evidence type="ECO:0000313" key="1">
    <source>
        <dbReference type="EMBL" id="AII15560.1"/>
    </source>
</evidence>
<organism evidence="1 2">
    <name type="scientific">Campylobacter iguaniorum</name>
    <dbReference type="NCBI Taxonomy" id="1244531"/>
    <lineage>
        <taxon>Bacteria</taxon>
        <taxon>Pseudomonadati</taxon>
        <taxon>Campylobacterota</taxon>
        <taxon>Epsilonproteobacteria</taxon>
        <taxon>Campylobacterales</taxon>
        <taxon>Campylobacteraceae</taxon>
        <taxon>Campylobacter</taxon>
    </lineage>
</organism>
<keyword evidence="2" id="KW-1185">Reference proteome</keyword>
<protein>
    <submittedName>
        <fullName evidence="1">Uncharacterized protein</fullName>
    </submittedName>
</protein>
<gene>
    <name evidence="1" type="ORF">CIG1485E_a0035</name>
</gene>
<sequence>MCVIKNELIGKKVKLTEEFATEYYYDRPYANKVLTVVELIPSYKEDDIKKEFGYNRVVLKDEDGNIYDDDIEEWGVKEVEMTETTFEVCPHCDDEVQLKSQFEAQVCPSCNTIILPCSICPVNDNCLNCPLKNHSVEDVYNKHFNKMLEGTGYTACFVETSELYGEDDDEVDEDDPYYMLPMYEAHIEDENEDELDDTWTGRYCEAASVAEELEAFISELLEQNENSSDEGEKQIIGIQDVESSQAFEIVEELIEKFNSGRLIHFDQKSALVLWYHTTKNEYIVHNVYKGLDKWVLENGNYLDDADDAMLAFLKRKGKKLSISVNLSEEDIEDLRSGSVFNWTYPDESGIEVDVELYQGDEEA</sequence>
<dbReference type="AlphaFoldDB" id="A0A076FBE3"/>
<dbReference type="HOGENOM" id="CLU_762243_0_0_7"/>
<keyword evidence="1" id="KW-0614">Plasmid</keyword>
<accession>A0A076FBE3</accession>